<keyword evidence="3" id="KW-1185">Reference proteome</keyword>
<feature type="transmembrane region" description="Helical" evidence="1">
    <location>
        <begin position="326"/>
        <end position="347"/>
    </location>
</feature>
<proteinExistence type="predicted"/>
<evidence type="ECO:0000313" key="2">
    <source>
        <dbReference type="EMBL" id="MDI3319895.1"/>
    </source>
</evidence>
<sequence length="411" mass="47835">MLFLLYLIFFCWLITKINFLRNSGIPLKWLWIVFFLKVVMGVFYGYIYSKHIADADTWQMFFISLRQTRVLTSNPIHFLTTWFYEPHLSYIEFFGGGDSYWNVIKDLTLIKIEAIFNVFSFSSYYINVLFFAFGTFFGNIAFAKAYSLLFPHAKKFFIVFASFLVPSTLFWTSGLHKDGLLFMLMSLIVYQLAMWINAQKTTSRMILNIFLCLFFILILRNYVALSLIPAIFICILNYRFPNDALKINSAVVAVCCAGFFLSSYISPALNLPEWIVKRRIEFNSLSANSLLPYETLESSFESYLYNLPQALNHGFLRPYLWDHLGLFYIPFALEIIALAALIIYFIFNRVSLNSSQRAILYFGLFILLANWLFLGYMVHIVGAVIRYKSIFLPFFVAPMLLSTKLSSLIKN</sequence>
<feature type="transmembrane region" description="Helical" evidence="1">
    <location>
        <begin position="29"/>
        <end position="47"/>
    </location>
</feature>
<keyword evidence="1" id="KW-0812">Transmembrane</keyword>
<gene>
    <name evidence="2" type="ORF">QJ048_08935</name>
</gene>
<feature type="transmembrane region" description="Helical" evidence="1">
    <location>
        <begin position="250"/>
        <end position="269"/>
    </location>
</feature>
<feature type="transmembrane region" description="Helical" evidence="1">
    <location>
        <begin position="155"/>
        <end position="173"/>
    </location>
</feature>
<feature type="transmembrane region" description="Helical" evidence="1">
    <location>
        <begin position="179"/>
        <end position="198"/>
    </location>
</feature>
<keyword evidence="1" id="KW-1133">Transmembrane helix</keyword>
<name>A0ABT6RBF0_9BACT</name>
<evidence type="ECO:0000313" key="3">
    <source>
        <dbReference type="Proteomes" id="UP001226434"/>
    </source>
</evidence>
<dbReference type="EMBL" id="JASBRG010000005">
    <property type="protein sequence ID" value="MDI3319895.1"/>
    <property type="molecule type" value="Genomic_DNA"/>
</dbReference>
<feature type="transmembrane region" description="Helical" evidence="1">
    <location>
        <begin position="210"/>
        <end position="238"/>
    </location>
</feature>
<evidence type="ECO:0000256" key="1">
    <source>
        <dbReference type="SAM" id="Phobius"/>
    </source>
</evidence>
<protein>
    <recommendedName>
        <fullName evidence="4">Glycosyltransferase RgtA/B/C/D-like domain-containing protein</fullName>
    </recommendedName>
</protein>
<feature type="transmembrane region" description="Helical" evidence="1">
    <location>
        <begin position="390"/>
        <end position="409"/>
    </location>
</feature>
<reference evidence="2 3" key="1">
    <citation type="submission" date="2023-05" db="EMBL/GenBank/DDBJ databases">
        <title>Genome sequence of Pinibacter sp. MAH-24.</title>
        <authorList>
            <person name="Huq M.A."/>
        </authorList>
    </citation>
    <scope>NUCLEOTIDE SEQUENCE [LARGE SCALE GENOMIC DNA]</scope>
    <source>
        <strain evidence="2 3">MAH-24</strain>
    </source>
</reference>
<accession>A0ABT6RBF0</accession>
<organism evidence="2 3">
    <name type="scientific">Pinibacter soli</name>
    <dbReference type="NCBI Taxonomy" id="3044211"/>
    <lineage>
        <taxon>Bacteria</taxon>
        <taxon>Pseudomonadati</taxon>
        <taxon>Bacteroidota</taxon>
        <taxon>Chitinophagia</taxon>
        <taxon>Chitinophagales</taxon>
        <taxon>Chitinophagaceae</taxon>
        <taxon>Pinibacter</taxon>
    </lineage>
</organism>
<feature type="transmembrane region" description="Helical" evidence="1">
    <location>
        <begin position="124"/>
        <end position="143"/>
    </location>
</feature>
<evidence type="ECO:0008006" key="4">
    <source>
        <dbReference type="Google" id="ProtNLM"/>
    </source>
</evidence>
<dbReference type="Proteomes" id="UP001226434">
    <property type="component" value="Unassembled WGS sequence"/>
</dbReference>
<feature type="transmembrane region" description="Helical" evidence="1">
    <location>
        <begin position="359"/>
        <end position="378"/>
    </location>
</feature>
<comment type="caution">
    <text evidence="2">The sequence shown here is derived from an EMBL/GenBank/DDBJ whole genome shotgun (WGS) entry which is preliminary data.</text>
</comment>
<keyword evidence="1" id="KW-0472">Membrane</keyword>